<dbReference type="OMA" id="MWQACGA"/>
<keyword evidence="2" id="KW-0472">Membrane</keyword>
<protein>
    <submittedName>
        <fullName evidence="4">Testis-expressed protein 33</fullName>
    </submittedName>
</protein>
<dbReference type="CTD" id="339669"/>
<dbReference type="PANTHER" id="PTHR31702">
    <property type="entry name" value="TESTIS-EXPRESSED PROTEIN 33"/>
    <property type="match status" value="1"/>
</dbReference>
<evidence type="ECO:0000256" key="1">
    <source>
        <dbReference type="SAM" id="MobiDB-lite"/>
    </source>
</evidence>
<reference evidence="4" key="1">
    <citation type="submission" date="2025-08" db="UniProtKB">
        <authorList>
            <consortium name="RefSeq"/>
        </authorList>
    </citation>
    <scope>IDENTIFICATION</scope>
    <source>
        <tissue evidence="4">Liver</tissue>
    </source>
</reference>
<evidence type="ECO:0000256" key="2">
    <source>
        <dbReference type="SAM" id="Phobius"/>
    </source>
</evidence>
<name>A0A9F5J0G3_PYTBI</name>
<dbReference type="GeneID" id="103060499"/>
<keyword evidence="2" id="KW-1133">Transmembrane helix</keyword>
<organism evidence="3 4">
    <name type="scientific">Python bivittatus</name>
    <name type="common">Burmese python</name>
    <name type="synonym">Python molurus bivittatus</name>
    <dbReference type="NCBI Taxonomy" id="176946"/>
    <lineage>
        <taxon>Eukaryota</taxon>
        <taxon>Metazoa</taxon>
        <taxon>Chordata</taxon>
        <taxon>Craniata</taxon>
        <taxon>Vertebrata</taxon>
        <taxon>Euteleostomi</taxon>
        <taxon>Lepidosauria</taxon>
        <taxon>Squamata</taxon>
        <taxon>Bifurcata</taxon>
        <taxon>Unidentata</taxon>
        <taxon>Episquamata</taxon>
        <taxon>Toxicofera</taxon>
        <taxon>Serpentes</taxon>
        <taxon>Henophidia</taxon>
        <taxon>Pythonidae</taxon>
        <taxon>Python</taxon>
    </lineage>
</organism>
<evidence type="ECO:0000313" key="4">
    <source>
        <dbReference type="RefSeq" id="XP_025024813.1"/>
    </source>
</evidence>
<dbReference type="PANTHER" id="PTHR31702:SF2">
    <property type="entry name" value="TESTIS-EXPRESSED PROTEIN 33"/>
    <property type="match status" value="1"/>
</dbReference>
<keyword evidence="3" id="KW-1185">Reference proteome</keyword>
<feature type="region of interest" description="Disordered" evidence="1">
    <location>
        <begin position="215"/>
        <end position="242"/>
    </location>
</feature>
<sequence>MWQACGALLGHLWQLIWGHIWLATLGHAWHVYSSFIIIIVLFPARGFVNLARHLYQPKKTSGLFQGQRGLEEISPSLEYQQKPEMASPFLQYVHEPEEISPVLRYLQHPEEFTALYQPPPQSEAEVDAACQQSEEISPVLQYLQQLEEIGSNLLQRDSCLISSCPRIVNKVETVTQVPMDTAFPMPASTYHVTRMAYCPTEKPAYRNKEQVTYNMAGVPSNKTPPSRSSSKNSWDISKSSEEGKIRYESQVIRQASPSTQHFPAKYHNRQNHSSKTPSVQYIHHGSSKTSVGRRDSLDGTTSMGNHQKGRPASSQEFAKPIQEEAEANVFNSDESAGRLYQSVGTELLSSPRKSIKSSCEDIKEAKTALSAKGSLASNTQDVKAEGKPLQEKKSLVPTNIKAKYGTTVVEKLISEEQARRALCEAGLIQGQKRLSDWPFKPLENPMAASPYADYYELGYNLRSNIFQGGPLETKSLMKDSYTPDVIKRAVRDPKRWHGRKTDDLGRWFQKNALNLNLQKALEQKYGEKNKGGKS</sequence>
<dbReference type="RefSeq" id="XP_025024813.1">
    <property type="nucleotide sequence ID" value="XM_025169045.1"/>
</dbReference>
<dbReference type="InterPro" id="IPR029234">
    <property type="entry name" value="CIMIP4"/>
</dbReference>
<dbReference type="Proteomes" id="UP000695026">
    <property type="component" value="Unplaced"/>
</dbReference>
<feature type="transmembrane region" description="Helical" evidence="2">
    <location>
        <begin position="28"/>
        <end position="48"/>
    </location>
</feature>
<evidence type="ECO:0000313" key="3">
    <source>
        <dbReference type="Proteomes" id="UP000695026"/>
    </source>
</evidence>
<keyword evidence="2" id="KW-0812">Transmembrane</keyword>
<gene>
    <name evidence="4" type="primary">TEX33</name>
</gene>
<dbReference type="KEGG" id="pbi:103060499"/>
<dbReference type="AlphaFoldDB" id="A0A9F5J0G3"/>
<feature type="compositionally biased region" description="Low complexity" evidence="1">
    <location>
        <begin position="226"/>
        <end position="237"/>
    </location>
</feature>
<accession>A0A9F5J0G3</accession>
<proteinExistence type="predicted"/>
<feature type="region of interest" description="Disordered" evidence="1">
    <location>
        <begin position="254"/>
        <end position="316"/>
    </location>
</feature>
<dbReference type="Pfam" id="PF15400">
    <property type="entry name" value="TEX33"/>
    <property type="match status" value="1"/>
</dbReference>
<dbReference type="OrthoDB" id="5977581at2759"/>